<comment type="caution">
    <text evidence="1">The sequence shown here is derived from an EMBL/GenBank/DDBJ whole genome shotgun (WGS) entry which is preliminary data.</text>
</comment>
<keyword evidence="2" id="KW-1185">Reference proteome</keyword>
<dbReference type="Proteomes" id="UP001206595">
    <property type="component" value="Unassembled WGS sequence"/>
</dbReference>
<gene>
    <name evidence="1" type="ORF">K450DRAFT_262801</name>
</gene>
<evidence type="ECO:0000313" key="2">
    <source>
        <dbReference type="Proteomes" id="UP001206595"/>
    </source>
</evidence>
<reference evidence="1" key="2">
    <citation type="journal article" date="2022" name="Proc. Natl. Acad. Sci. U.S.A.">
        <title>Diploid-dominant life cycles characterize the early evolution of Fungi.</title>
        <authorList>
            <person name="Amses K.R."/>
            <person name="Simmons D.R."/>
            <person name="Longcore J.E."/>
            <person name="Mondo S.J."/>
            <person name="Seto K."/>
            <person name="Jeronimo G.H."/>
            <person name="Bonds A.E."/>
            <person name="Quandt C.A."/>
            <person name="Davis W.J."/>
            <person name="Chang Y."/>
            <person name="Federici B.A."/>
            <person name="Kuo A."/>
            <person name="LaButti K."/>
            <person name="Pangilinan J."/>
            <person name="Andreopoulos W."/>
            <person name="Tritt A."/>
            <person name="Riley R."/>
            <person name="Hundley H."/>
            <person name="Johnson J."/>
            <person name="Lipzen A."/>
            <person name="Barry K."/>
            <person name="Lang B.F."/>
            <person name="Cuomo C.A."/>
            <person name="Buchler N.E."/>
            <person name="Grigoriev I.V."/>
            <person name="Spatafora J.W."/>
            <person name="Stajich J.E."/>
            <person name="James T.Y."/>
        </authorList>
    </citation>
    <scope>NUCLEOTIDE SEQUENCE</scope>
    <source>
        <strain evidence="1">AG</strain>
    </source>
</reference>
<reference evidence="1" key="1">
    <citation type="submission" date="2021-06" db="EMBL/GenBank/DDBJ databases">
        <authorList>
            <consortium name="DOE Joint Genome Institute"/>
            <person name="Mondo S.J."/>
            <person name="Amses K.R."/>
            <person name="Simmons D.R."/>
            <person name="Longcore J.E."/>
            <person name="Seto K."/>
            <person name="Alves G.H."/>
            <person name="Bonds A.E."/>
            <person name="Quandt C.A."/>
            <person name="Davis W.J."/>
            <person name="Chang Y."/>
            <person name="Letcher P.M."/>
            <person name="Powell M.J."/>
            <person name="Kuo A."/>
            <person name="Labutti K."/>
            <person name="Pangilinan J."/>
            <person name="Andreopoulos W."/>
            <person name="Tritt A."/>
            <person name="Riley R."/>
            <person name="Hundley H."/>
            <person name="Johnson J."/>
            <person name="Lipzen A."/>
            <person name="Barry K."/>
            <person name="Berbee M.L."/>
            <person name="Buchler N.E."/>
            <person name="Grigoriev I.V."/>
            <person name="Spatafora J.W."/>
            <person name="Stajich J.E."/>
            <person name="James T.Y."/>
        </authorList>
    </citation>
    <scope>NUCLEOTIDE SEQUENCE</scope>
    <source>
        <strain evidence="1">AG</strain>
    </source>
</reference>
<protein>
    <submittedName>
        <fullName evidence="1">Uncharacterized protein</fullName>
    </submittedName>
</protein>
<proteinExistence type="predicted"/>
<dbReference type="RefSeq" id="XP_051440222.1">
    <property type="nucleotide sequence ID" value="XM_051592536.1"/>
</dbReference>
<dbReference type="EMBL" id="MU620992">
    <property type="protein sequence ID" value="KAI8575218.1"/>
    <property type="molecule type" value="Genomic_DNA"/>
</dbReference>
<evidence type="ECO:0000313" key="1">
    <source>
        <dbReference type="EMBL" id="KAI8575218.1"/>
    </source>
</evidence>
<dbReference type="GeneID" id="75917878"/>
<sequence>MSSLQVLLNDAEKHFEKLSSFYVHHIIAYVKRRSPSAYIAAAVVAFLSYQVYNTCWQSLQMGST</sequence>
<name>A0AAD5DZ93_UMBRA</name>
<accession>A0AAD5DZ93</accession>
<dbReference type="AlphaFoldDB" id="A0AAD5DZ93"/>
<organism evidence="1 2">
    <name type="scientific">Umbelopsis ramanniana AG</name>
    <dbReference type="NCBI Taxonomy" id="1314678"/>
    <lineage>
        <taxon>Eukaryota</taxon>
        <taxon>Fungi</taxon>
        <taxon>Fungi incertae sedis</taxon>
        <taxon>Mucoromycota</taxon>
        <taxon>Mucoromycotina</taxon>
        <taxon>Umbelopsidomycetes</taxon>
        <taxon>Umbelopsidales</taxon>
        <taxon>Umbelopsidaceae</taxon>
        <taxon>Umbelopsis</taxon>
    </lineage>
</organism>